<reference evidence="3" key="2">
    <citation type="journal article" date="2011" name="Vet. Microbiol.">
        <title>Detection and evaluation of novel herpesviruses in routine and pathological samples from Asian and African elephants: identification of two new probosciviruses (EEHV5 and EEHV6) and two new gammaherpesviruses (EGHV3B and EGHV5).</title>
        <authorList>
            <person name="Latimer E"/>
            <person name="Zong JC"/>
            <person name="Heaggans SY"/>
            <person name="Richman LK"/>
            <person name="Hayward GS."/>
        </authorList>
    </citation>
    <scope>NUCLEOTIDE SEQUENCE [LARGE SCALE GENOMIC DNA]</scope>
</reference>
<feature type="transmembrane region" description="Helical" evidence="1">
    <location>
        <begin position="80"/>
        <end position="99"/>
    </location>
</feature>
<name>A0A0S1TKN1_9BETA</name>
<feature type="transmembrane region" description="Helical" evidence="1">
    <location>
        <begin position="12"/>
        <end position="31"/>
    </location>
</feature>
<keyword evidence="1" id="KW-0812">Transmembrane</keyword>
<protein>
    <submittedName>
        <fullName evidence="2">Protein E28</fullName>
    </submittedName>
</protein>
<gene>
    <name evidence="2" type="primary">E28</name>
</gene>
<feature type="transmembrane region" description="Helical" evidence="1">
    <location>
        <begin position="151"/>
        <end position="168"/>
    </location>
</feature>
<reference evidence="3" key="1">
    <citation type="journal article" date="2009" name="Vet. Pathol.">
        <title>Clinico-pathologic features of fatal disease attributed to new variants of endotheliotropic herpesviruses in two Asian elephants (Elephas maximus).</title>
        <authorList>
            <person name="Garner M.M."/>
            <person name="Helmick K."/>
            <person name="Ochsenreiter J."/>
            <person name="Richman L.K."/>
            <person name="Latimer E."/>
            <person name="Wise A.G."/>
            <person name="Maes R.K."/>
            <person name="Kiupel M."/>
            <person name="Nordhausen R.W."/>
            <person name="Zong J.C."/>
            <person name="Hayward G.S."/>
        </authorList>
    </citation>
    <scope>NUCLEOTIDE SEQUENCE [LARGE SCALE GENOMIC DNA]</scope>
</reference>
<proteinExistence type="predicted"/>
<dbReference type="KEGG" id="vg:26196552"/>
<evidence type="ECO:0000313" key="3">
    <source>
        <dbReference type="Proteomes" id="UP000161618"/>
    </source>
</evidence>
<dbReference type="RefSeq" id="YP_009179277.1">
    <property type="nucleotide sequence ID" value="NC_028379.1"/>
</dbReference>
<reference evidence="3" key="3">
    <citation type="journal article" date="2014" name="J. Virol.">
        <title>Comparative genome analysis of four elephant endotheliotropic herpesviruses, EEHV3, EEHV4, EEHV5, and EEHV6, from cases of hemorrhagic disease or viremia.</title>
        <authorList>
            <person name="Zong JC"/>
            <person name="Latimer EM"/>
            <person name="Long SY"/>
            <person name="Richman LK"/>
            <person name="Heaggans SY"/>
            <person name="Hayward GS."/>
        </authorList>
    </citation>
    <scope>NUCLEOTIDE SEQUENCE [LARGE SCALE GENOMIC DNA]</scope>
</reference>
<organism evidence="2 3">
    <name type="scientific">Elephant endotheliotropic herpesvirus 4</name>
    <dbReference type="NCBI Taxonomy" id="548914"/>
    <lineage>
        <taxon>Viruses</taxon>
        <taxon>Duplodnaviria</taxon>
        <taxon>Heunggongvirae</taxon>
        <taxon>Peploviricota</taxon>
        <taxon>Herviviricetes</taxon>
        <taxon>Herpesvirales</taxon>
        <taxon>Orthoherpesviridae</taxon>
        <taxon>Betaherpesvirinae</taxon>
        <taxon>Proboscivirus</taxon>
    </lineage>
</organism>
<reference evidence="2 3" key="4">
    <citation type="journal article" date="2016" name="MSphere">
        <title>Complete Genome Sequence of Elephant Endotheliotropic Herpesvirus 4, the First Example of a GC-Rich Branch Proboscivirus.</title>
        <authorList>
            <person name="Ling P.D."/>
            <person name="Long S.Y."/>
            <person name="Fuery A."/>
            <person name="Peng R.S."/>
            <person name="Heaggans S.Y."/>
            <person name="Qin X."/>
            <person name="Worley K.C."/>
            <person name="Dugan S."/>
            <person name="Hayward G.S."/>
        </authorList>
    </citation>
    <scope>NUCLEOTIDE SEQUENCE [LARGE SCALE GENOMIC DNA]</scope>
    <source>
        <strain evidence="2">North American NAP69</strain>
    </source>
</reference>
<dbReference type="GeneID" id="26196552"/>
<feature type="transmembrane region" description="Helical" evidence="1">
    <location>
        <begin position="38"/>
        <end position="60"/>
    </location>
</feature>
<feature type="transmembrane region" description="Helical" evidence="1">
    <location>
        <begin position="111"/>
        <end position="131"/>
    </location>
</feature>
<accession>A0A0S1TKN1</accession>
<keyword evidence="1" id="KW-0472">Membrane</keyword>
<reference evidence="2 3" key="5">
    <citation type="journal article" date="2016" name="MSphere">
        <title>Comparison of the Gene Coding Contents and Other Unusual Features of the GC-Rich and AT-Rich Branch Probosciviruses.</title>
        <authorList>
            <person name="Ling P.D."/>
            <person name="Long S.Y."/>
            <person name="Zong J.C."/>
            <person name="Heaggans S.Y."/>
            <person name="Qin X."/>
            <person name="Hayward G.S."/>
        </authorList>
    </citation>
    <scope>NUCLEOTIDE SEQUENCE [LARGE SCALE GENOMIC DNA]</scope>
    <source>
        <strain evidence="2">North American NAP69</strain>
    </source>
</reference>
<dbReference type="EMBL" id="KT832477">
    <property type="protein sequence ID" value="ALM25963.1"/>
    <property type="molecule type" value="Genomic_DNA"/>
</dbReference>
<sequence length="248" mass="27969">MGMTGVTDSLTSAISAAAFVFYVALFIYLLTSPSNRSLKYILCSQLTTIGLILMLRFVTWTPGTAYVCRDYGYRLNVLDLLTTLYMGNGIVCLAIHLYSLYQFFCHGMFDLWTSTMLLIYHTSMVQTYYIAQSTDVLSCNGSVDLMILVKNGVYLFFVSYVVHELVLTDHANIHERCTPWTTGAFLTSITFSTLSVLLSDRHAFPDGVWQVLRDLSGRFFILGSQWALTSFFGVAHTRDLSQFFSDPD</sequence>
<keyword evidence="1" id="KW-1133">Transmembrane helix</keyword>
<evidence type="ECO:0000256" key="1">
    <source>
        <dbReference type="SAM" id="Phobius"/>
    </source>
</evidence>
<dbReference type="Proteomes" id="UP000161618">
    <property type="component" value="Segment"/>
</dbReference>
<keyword evidence="3" id="KW-1185">Reference proteome</keyword>
<dbReference type="OrthoDB" id="22166at10239"/>
<evidence type="ECO:0000313" key="2">
    <source>
        <dbReference type="EMBL" id="ALM25963.1"/>
    </source>
</evidence>